<dbReference type="GO" id="GO:0000976">
    <property type="term" value="F:transcription cis-regulatory region binding"/>
    <property type="evidence" value="ECO:0007669"/>
    <property type="project" value="TreeGrafter"/>
</dbReference>
<dbReference type="Pfam" id="PF13377">
    <property type="entry name" value="Peripla_BP_3"/>
    <property type="match status" value="1"/>
</dbReference>
<dbReference type="Gene3D" id="3.40.50.2300">
    <property type="match status" value="2"/>
</dbReference>
<evidence type="ECO:0000313" key="7">
    <source>
        <dbReference type="Proteomes" id="UP000280008"/>
    </source>
</evidence>
<dbReference type="OrthoDB" id="9798934at2"/>
<dbReference type="PANTHER" id="PTHR30146">
    <property type="entry name" value="LACI-RELATED TRANSCRIPTIONAL REPRESSOR"/>
    <property type="match status" value="1"/>
</dbReference>
<dbReference type="CDD" id="cd06288">
    <property type="entry name" value="PBP1_sucrose_transcription_regulator"/>
    <property type="match status" value="1"/>
</dbReference>
<dbReference type="GO" id="GO:0003700">
    <property type="term" value="F:DNA-binding transcription factor activity"/>
    <property type="evidence" value="ECO:0007669"/>
    <property type="project" value="TreeGrafter"/>
</dbReference>
<name>A0A495IHS6_9MICO</name>
<gene>
    <name evidence="6" type="ORF">C8E83_2470</name>
</gene>
<proteinExistence type="predicted"/>
<accession>A0A495IHS6</accession>
<dbReference type="PROSITE" id="PS50932">
    <property type="entry name" value="HTH_LACI_2"/>
    <property type="match status" value="1"/>
</dbReference>
<dbReference type="PANTHER" id="PTHR30146:SF148">
    <property type="entry name" value="HTH-TYPE TRANSCRIPTIONAL REPRESSOR PURR-RELATED"/>
    <property type="match status" value="1"/>
</dbReference>
<dbReference type="InterPro" id="IPR010982">
    <property type="entry name" value="Lambda_DNA-bd_dom_sf"/>
</dbReference>
<sequence>MAQEQIGIRTVAEAAGVSVTTVSHALSGRGKVSPETRVRVQQIAAELGYAPNRIARALRSRRSNLLGFVSEEIATTPYAGQILVGAQEAATELGLMLLIVNVNRDTYDDPQIDALLAQQVDGLIFASSSHRVISTPAKLDLDRTILVDAYDPRSTNPTVVPDEVGIGRLATQHLVDAGHRHILHLTVDEDVPAAHGRERGYRDVMRDHDLDARVVRVPGPADAVAGGAATRVADPANSGATAVFTFNDQMAMGVYQELTYTDHVAIPAGISVVGVDDLRLVAAALRPGLTTVALPHAAMGRRAVELAVRAAEDRGSGPLVERLPGTLISRGSVAPPSIVTVP</sequence>
<dbReference type="SUPFAM" id="SSF53822">
    <property type="entry name" value="Periplasmic binding protein-like I"/>
    <property type="match status" value="1"/>
</dbReference>
<keyword evidence="4" id="KW-0804">Transcription</keyword>
<evidence type="ECO:0000256" key="4">
    <source>
        <dbReference type="ARBA" id="ARBA00023163"/>
    </source>
</evidence>
<feature type="domain" description="HTH lacI-type" evidence="5">
    <location>
        <begin position="6"/>
        <end position="60"/>
    </location>
</feature>
<dbReference type="Proteomes" id="UP000280008">
    <property type="component" value="Unassembled WGS sequence"/>
</dbReference>
<dbReference type="InterPro" id="IPR028082">
    <property type="entry name" value="Peripla_BP_I"/>
</dbReference>
<dbReference type="EMBL" id="RBKS01000001">
    <property type="protein sequence ID" value="RKR75329.1"/>
    <property type="molecule type" value="Genomic_DNA"/>
</dbReference>
<organism evidence="6 7">
    <name type="scientific">Frondihabitans australicus</name>
    <dbReference type="NCBI Taxonomy" id="386892"/>
    <lineage>
        <taxon>Bacteria</taxon>
        <taxon>Bacillati</taxon>
        <taxon>Actinomycetota</taxon>
        <taxon>Actinomycetes</taxon>
        <taxon>Micrococcales</taxon>
        <taxon>Microbacteriaceae</taxon>
        <taxon>Frondihabitans</taxon>
    </lineage>
</organism>
<evidence type="ECO:0000256" key="2">
    <source>
        <dbReference type="ARBA" id="ARBA00023015"/>
    </source>
</evidence>
<evidence type="ECO:0000256" key="3">
    <source>
        <dbReference type="ARBA" id="ARBA00023125"/>
    </source>
</evidence>
<protein>
    <submittedName>
        <fullName evidence="6">LacI family transcriptional regulator</fullName>
    </submittedName>
</protein>
<reference evidence="6 7" key="1">
    <citation type="submission" date="2018-10" db="EMBL/GenBank/DDBJ databases">
        <title>Sequencing the genomes of 1000 actinobacteria strains.</title>
        <authorList>
            <person name="Klenk H.-P."/>
        </authorList>
    </citation>
    <scope>NUCLEOTIDE SEQUENCE [LARGE SCALE GENOMIC DNA]</scope>
    <source>
        <strain evidence="6 7">DSM 17894</strain>
    </source>
</reference>
<dbReference type="AlphaFoldDB" id="A0A495IHS6"/>
<dbReference type="InterPro" id="IPR046335">
    <property type="entry name" value="LacI/GalR-like_sensor"/>
</dbReference>
<keyword evidence="2" id="KW-0805">Transcription regulation</keyword>
<evidence type="ECO:0000313" key="6">
    <source>
        <dbReference type="EMBL" id="RKR75329.1"/>
    </source>
</evidence>
<keyword evidence="7" id="KW-1185">Reference proteome</keyword>
<dbReference type="CDD" id="cd01392">
    <property type="entry name" value="HTH_LacI"/>
    <property type="match status" value="1"/>
</dbReference>
<evidence type="ECO:0000256" key="1">
    <source>
        <dbReference type="ARBA" id="ARBA00022491"/>
    </source>
</evidence>
<dbReference type="Gene3D" id="1.10.260.40">
    <property type="entry name" value="lambda repressor-like DNA-binding domains"/>
    <property type="match status" value="1"/>
</dbReference>
<evidence type="ECO:0000259" key="5">
    <source>
        <dbReference type="PROSITE" id="PS50932"/>
    </source>
</evidence>
<dbReference type="RefSeq" id="WP_121370138.1">
    <property type="nucleotide sequence ID" value="NZ_RBKS01000001.1"/>
</dbReference>
<comment type="caution">
    <text evidence="6">The sequence shown here is derived from an EMBL/GenBank/DDBJ whole genome shotgun (WGS) entry which is preliminary data.</text>
</comment>
<keyword evidence="1" id="KW-0678">Repressor</keyword>
<dbReference type="SUPFAM" id="SSF47413">
    <property type="entry name" value="lambda repressor-like DNA-binding domains"/>
    <property type="match status" value="1"/>
</dbReference>
<dbReference type="SMART" id="SM00354">
    <property type="entry name" value="HTH_LACI"/>
    <property type="match status" value="1"/>
</dbReference>
<keyword evidence="3" id="KW-0238">DNA-binding</keyword>
<dbReference type="Pfam" id="PF00356">
    <property type="entry name" value="LacI"/>
    <property type="match status" value="1"/>
</dbReference>
<dbReference type="InterPro" id="IPR000843">
    <property type="entry name" value="HTH_LacI"/>
</dbReference>